<evidence type="ECO:0000259" key="10">
    <source>
        <dbReference type="Pfam" id="PF02870"/>
    </source>
</evidence>
<keyword evidence="12" id="KW-1185">Reference proteome</keyword>
<keyword evidence="2 8" id="KW-0963">Cytoplasm</keyword>
<dbReference type="SUPFAM" id="SSF53155">
    <property type="entry name" value="Methylated DNA-protein cysteine methyltransferase domain"/>
    <property type="match status" value="1"/>
</dbReference>
<dbReference type="EC" id="2.1.1.63" evidence="8"/>
<dbReference type="InterPro" id="IPR008332">
    <property type="entry name" value="MethylG_MeTrfase_N"/>
</dbReference>
<evidence type="ECO:0000256" key="8">
    <source>
        <dbReference type="HAMAP-Rule" id="MF_00772"/>
    </source>
</evidence>
<evidence type="ECO:0000259" key="9">
    <source>
        <dbReference type="Pfam" id="PF01035"/>
    </source>
</evidence>
<dbReference type="Gene3D" id="1.10.10.10">
    <property type="entry name" value="Winged helix-like DNA-binding domain superfamily/Winged helix DNA-binding domain"/>
    <property type="match status" value="1"/>
</dbReference>
<feature type="active site" description="Nucleophile; methyl group acceptor" evidence="8">
    <location>
        <position position="153"/>
    </location>
</feature>
<keyword evidence="5 8" id="KW-0227">DNA damage</keyword>
<dbReference type="GO" id="GO:0032259">
    <property type="term" value="P:methylation"/>
    <property type="evidence" value="ECO:0007669"/>
    <property type="project" value="UniProtKB-KW"/>
</dbReference>
<dbReference type="InterPro" id="IPR036388">
    <property type="entry name" value="WH-like_DNA-bd_sf"/>
</dbReference>
<name>A0ABM9FIZ6_9VIBR</name>
<comment type="similarity">
    <text evidence="8">Belongs to the MGMT family.</text>
</comment>
<dbReference type="InterPro" id="IPR023546">
    <property type="entry name" value="MGMT"/>
</dbReference>
<evidence type="ECO:0000256" key="6">
    <source>
        <dbReference type="ARBA" id="ARBA00023204"/>
    </source>
</evidence>
<evidence type="ECO:0000256" key="3">
    <source>
        <dbReference type="ARBA" id="ARBA00022603"/>
    </source>
</evidence>
<proteinExistence type="inferred from homology"/>
<evidence type="ECO:0000256" key="4">
    <source>
        <dbReference type="ARBA" id="ARBA00022679"/>
    </source>
</evidence>
<dbReference type="Gene3D" id="3.30.160.70">
    <property type="entry name" value="Methylated DNA-protein cysteine methyltransferase domain"/>
    <property type="match status" value="1"/>
</dbReference>
<dbReference type="PANTHER" id="PTHR10815:SF5">
    <property type="entry name" value="METHYLATED-DNA--PROTEIN-CYSTEINE METHYLTRANSFERASE"/>
    <property type="match status" value="1"/>
</dbReference>
<evidence type="ECO:0000256" key="5">
    <source>
        <dbReference type="ARBA" id="ARBA00022763"/>
    </source>
</evidence>
<feature type="domain" description="Methylguanine DNA methyltransferase ribonuclease-like" evidence="10">
    <location>
        <begin position="31"/>
        <end position="97"/>
    </location>
</feature>
<comment type="subcellular location">
    <subcellularLocation>
        <location evidence="8">Cytoplasm</location>
    </subcellularLocation>
</comment>
<sequence length="185" mass="20532">MRQLDLRENKSACRGAMSLSTAGINNMNHFVYYHSPLGLMTLQANQQGLLGAWFETETTRPDELGEKSENCPILTSTIKQLDEYFTGRRTVFDIDLAAQGTVFQQSVWQALCEIPYGETWNYQQLANTIGNPKAVRAVGLANGKNPISIIVPCHRVIGKNGKLTGYAGGLERKASLLELENRLSR</sequence>
<comment type="miscellaneous">
    <text evidence="8">This enzyme catalyzes only one turnover and therefore is not strictly catalytic. According to one definition, an enzyme is a biocatalyst that acts repeatedly and over many reaction cycles.</text>
</comment>
<dbReference type="EMBL" id="CALYLK010000001">
    <property type="protein sequence ID" value="CAH8193115.1"/>
    <property type="molecule type" value="Genomic_DNA"/>
</dbReference>
<organism evidence="11 12">
    <name type="scientific">Vibrio aestuarianus</name>
    <dbReference type="NCBI Taxonomy" id="28171"/>
    <lineage>
        <taxon>Bacteria</taxon>
        <taxon>Pseudomonadati</taxon>
        <taxon>Pseudomonadota</taxon>
        <taxon>Gammaproteobacteria</taxon>
        <taxon>Vibrionales</taxon>
        <taxon>Vibrionaceae</taxon>
        <taxon>Vibrio</taxon>
    </lineage>
</organism>
<keyword evidence="4 8" id="KW-0808">Transferase</keyword>
<dbReference type="Pfam" id="PF01035">
    <property type="entry name" value="DNA_binding_1"/>
    <property type="match status" value="1"/>
</dbReference>
<dbReference type="PROSITE" id="PS00374">
    <property type="entry name" value="MGMT"/>
    <property type="match status" value="1"/>
</dbReference>
<dbReference type="InterPro" id="IPR014048">
    <property type="entry name" value="MethylDNA_cys_MeTrfase_DNA-bd"/>
</dbReference>
<dbReference type="InterPro" id="IPR001497">
    <property type="entry name" value="MethylDNA_cys_MeTrfase_AS"/>
</dbReference>
<feature type="domain" description="Methylated-DNA-[protein]-cysteine S-methyltransferase DNA binding" evidence="9">
    <location>
        <begin position="103"/>
        <end position="181"/>
    </location>
</feature>
<comment type="caution">
    <text evidence="11">The sequence shown here is derived from an EMBL/GenBank/DDBJ whole genome shotgun (WGS) entry which is preliminary data.</text>
</comment>
<dbReference type="Pfam" id="PF02870">
    <property type="entry name" value="Methyltransf_1N"/>
    <property type="match status" value="1"/>
</dbReference>
<protein>
    <recommendedName>
        <fullName evidence="8">Methylated-DNA--protein-cysteine methyltransferase</fullName>
        <ecNumber evidence="8">2.1.1.63</ecNumber>
    </recommendedName>
    <alternativeName>
        <fullName evidence="8">6-O-methylguanine-DNA methyltransferase</fullName>
        <shortName evidence="8">MGMT</shortName>
    </alternativeName>
    <alternativeName>
        <fullName evidence="8">O-6-methylguanine-DNA-alkyltransferase</fullName>
    </alternativeName>
</protein>
<dbReference type="GO" id="GO:0003908">
    <property type="term" value="F:methylated-DNA-[protein]-cysteine S-methyltransferase activity"/>
    <property type="evidence" value="ECO:0007669"/>
    <property type="project" value="UniProtKB-EC"/>
</dbReference>
<dbReference type="HAMAP" id="MF_00772">
    <property type="entry name" value="OGT"/>
    <property type="match status" value="1"/>
</dbReference>
<keyword evidence="6 8" id="KW-0234">DNA repair</keyword>
<accession>A0ABM9FIZ6</accession>
<reference evidence="11" key="1">
    <citation type="submission" date="2022-06" db="EMBL/GenBank/DDBJ databases">
        <authorList>
            <person name="Goudenege D."/>
            <person name="Le Roux F."/>
        </authorList>
    </citation>
    <scope>NUCLEOTIDE SEQUENCE</scope>
    <source>
        <strain evidence="11">12-063</strain>
    </source>
</reference>
<dbReference type="PANTHER" id="PTHR10815">
    <property type="entry name" value="METHYLATED-DNA--PROTEIN-CYSTEINE METHYLTRANSFERASE"/>
    <property type="match status" value="1"/>
</dbReference>
<comment type="function">
    <text evidence="8">Involved in the cellular defense against the biological effects of O6-methylguanine (O6-MeG) and O4-methylthymine (O4-MeT) in DNA. Repairs the methylated nucleobase in DNA by stoichiometrically transferring the methyl group to a cysteine residue in the enzyme. This is a suicide reaction: the enzyme is irreversibly inactivated.</text>
</comment>
<dbReference type="NCBIfam" id="TIGR00589">
    <property type="entry name" value="ogt"/>
    <property type="match status" value="1"/>
</dbReference>
<keyword evidence="3 8" id="KW-0489">Methyltransferase</keyword>
<dbReference type="SUPFAM" id="SSF46767">
    <property type="entry name" value="Methylated DNA-protein cysteine methyltransferase, C-terminal domain"/>
    <property type="match status" value="1"/>
</dbReference>
<comment type="catalytic activity">
    <reaction evidence="1 8">
        <text>a 4-O-methyl-thymidine in DNA + L-cysteinyl-[protein] = a thymidine in DNA + S-methyl-L-cysteinyl-[protein]</text>
        <dbReference type="Rhea" id="RHEA:53428"/>
        <dbReference type="Rhea" id="RHEA-COMP:10131"/>
        <dbReference type="Rhea" id="RHEA-COMP:10132"/>
        <dbReference type="Rhea" id="RHEA-COMP:13555"/>
        <dbReference type="Rhea" id="RHEA-COMP:13556"/>
        <dbReference type="ChEBI" id="CHEBI:29950"/>
        <dbReference type="ChEBI" id="CHEBI:82612"/>
        <dbReference type="ChEBI" id="CHEBI:137386"/>
        <dbReference type="ChEBI" id="CHEBI:137387"/>
        <dbReference type="EC" id="2.1.1.63"/>
    </reaction>
</comment>
<evidence type="ECO:0000256" key="7">
    <source>
        <dbReference type="ARBA" id="ARBA00049348"/>
    </source>
</evidence>
<gene>
    <name evidence="11" type="primary">ogt</name>
    <name evidence="11" type="ORF">VAE063_1000388</name>
</gene>
<evidence type="ECO:0000256" key="2">
    <source>
        <dbReference type="ARBA" id="ARBA00022490"/>
    </source>
</evidence>
<dbReference type="CDD" id="cd06445">
    <property type="entry name" value="ATase"/>
    <property type="match status" value="1"/>
</dbReference>
<dbReference type="InterPro" id="IPR036217">
    <property type="entry name" value="MethylDNA_cys_MeTrfase_DNAb"/>
</dbReference>
<dbReference type="InterPro" id="IPR036631">
    <property type="entry name" value="MGMT_N_sf"/>
</dbReference>
<evidence type="ECO:0000313" key="12">
    <source>
        <dbReference type="Proteomes" id="UP001152658"/>
    </source>
</evidence>
<evidence type="ECO:0000256" key="1">
    <source>
        <dbReference type="ARBA" id="ARBA00001286"/>
    </source>
</evidence>
<dbReference type="Proteomes" id="UP001152658">
    <property type="component" value="Unassembled WGS sequence"/>
</dbReference>
<evidence type="ECO:0000313" key="11">
    <source>
        <dbReference type="EMBL" id="CAH8193115.1"/>
    </source>
</evidence>
<comment type="catalytic activity">
    <reaction evidence="7 8">
        <text>a 6-O-methyl-2'-deoxyguanosine in DNA + L-cysteinyl-[protein] = S-methyl-L-cysteinyl-[protein] + a 2'-deoxyguanosine in DNA</text>
        <dbReference type="Rhea" id="RHEA:24000"/>
        <dbReference type="Rhea" id="RHEA-COMP:10131"/>
        <dbReference type="Rhea" id="RHEA-COMP:10132"/>
        <dbReference type="Rhea" id="RHEA-COMP:11367"/>
        <dbReference type="Rhea" id="RHEA-COMP:11368"/>
        <dbReference type="ChEBI" id="CHEBI:29950"/>
        <dbReference type="ChEBI" id="CHEBI:82612"/>
        <dbReference type="ChEBI" id="CHEBI:85445"/>
        <dbReference type="ChEBI" id="CHEBI:85448"/>
        <dbReference type="EC" id="2.1.1.63"/>
    </reaction>
</comment>